<sequence>MTNGVIYVATGADYLALAVDSARTLRRVEPDLQVDLFTDLAGLVPAGLFDQIHPVADVHFRAKLDCMPQTRFERTLFLDSDTRVLAPLGDLFDLLDRFEMALAHDVRRLSDLVREGLDHKTPYAFPQLNSGVLLYRRDARVLAFLEDWRARFKARGVARDQIILKDMLWESDLRFYVLPPEFNLRRVTMLDAWEPLDAVPTIVHSHRFMDHMRGQGAQVDTVEQLLPLEREALRREWSGDVPPQARGWHRLRRE</sequence>
<dbReference type="Gene3D" id="3.90.550.10">
    <property type="entry name" value="Spore Coat Polysaccharide Biosynthesis Protein SpsA, Chain A"/>
    <property type="match status" value="1"/>
</dbReference>
<dbReference type="Proteomes" id="UP000193862">
    <property type="component" value="Unassembled WGS sequence"/>
</dbReference>
<reference evidence="1 2" key="1">
    <citation type="submission" date="2017-03" db="EMBL/GenBank/DDBJ databases">
        <authorList>
            <person name="Afonso C.L."/>
            <person name="Miller P.J."/>
            <person name="Scott M.A."/>
            <person name="Spackman E."/>
            <person name="Goraichik I."/>
            <person name="Dimitrov K.M."/>
            <person name="Suarez D.L."/>
            <person name="Swayne D.E."/>
        </authorList>
    </citation>
    <scope>NUCLEOTIDE SEQUENCE [LARGE SCALE GENOMIC DNA]</scope>
    <source>
        <strain evidence="1 2">CECT 8620</strain>
    </source>
</reference>
<evidence type="ECO:0000313" key="1">
    <source>
        <dbReference type="EMBL" id="SLN52087.1"/>
    </source>
</evidence>
<name>A0A1Y5SZ69_9RHOB</name>
<dbReference type="InterPro" id="IPR029044">
    <property type="entry name" value="Nucleotide-diphossugar_trans"/>
</dbReference>
<dbReference type="OrthoDB" id="181606at2"/>
<dbReference type="RefSeq" id="WP_085836994.1">
    <property type="nucleotide sequence ID" value="NZ_FWFS01000008.1"/>
</dbReference>
<proteinExistence type="predicted"/>
<dbReference type="EMBL" id="FWFS01000008">
    <property type="protein sequence ID" value="SLN52087.1"/>
    <property type="molecule type" value="Genomic_DNA"/>
</dbReference>
<organism evidence="1 2">
    <name type="scientific">Aquimixticola soesokkakensis</name>
    <dbReference type="NCBI Taxonomy" id="1519096"/>
    <lineage>
        <taxon>Bacteria</taxon>
        <taxon>Pseudomonadati</taxon>
        <taxon>Pseudomonadota</taxon>
        <taxon>Alphaproteobacteria</taxon>
        <taxon>Rhodobacterales</taxon>
        <taxon>Paracoccaceae</taxon>
        <taxon>Aquimixticola</taxon>
    </lineage>
</organism>
<evidence type="ECO:0008006" key="3">
    <source>
        <dbReference type="Google" id="ProtNLM"/>
    </source>
</evidence>
<keyword evidence="2" id="KW-1185">Reference proteome</keyword>
<accession>A0A1Y5SZ69</accession>
<evidence type="ECO:0000313" key="2">
    <source>
        <dbReference type="Proteomes" id="UP000193862"/>
    </source>
</evidence>
<dbReference type="SUPFAM" id="SSF53448">
    <property type="entry name" value="Nucleotide-diphospho-sugar transferases"/>
    <property type="match status" value="1"/>
</dbReference>
<dbReference type="AlphaFoldDB" id="A0A1Y5SZ69"/>
<gene>
    <name evidence="1" type="ORF">AQS8620_02270</name>
</gene>
<protein>
    <recommendedName>
        <fullName evidence="3">Nucleotide-diphospho-sugar transferase</fullName>
    </recommendedName>
</protein>